<evidence type="ECO:0000313" key="3">
    <source>
        <dbReference type="Proteomes" id="UP000007875"/>
    </source>
</evidence>
<feature type="compositionally biased region" description="Basic and acidic residues" evidence="1">
    <location>
        <begin position="33"/>
        <end position="43"/>
    </location>
</feature>
<evidence type="ECO:0000256" key="1">
    <source>
        <dbReference type="SAM" id="MobiDB-lite"/>
    </source>
</evidence>
<name>H2ZAP9_CIOSA</name>
<sequence length="145" mass="16677">MELLYLVEMLESRVPGKTNYFRLMEFYAKNPKRKDPAAGDREPLLSSDLPPDNTSDPVKDFNRPRQHNYRHPTPAKPEFITLRNAPSTSPFKRVTMHQTVTKPRKLKPGEKIIEANNNNRSSYPYRGNYVALQRHPPSTAPSKSS</sequence>
<keyword evidence="3" id="KW-1185">Reference proteome</keyword>
<accession>H2ZAP9</accession>
<reference evidence="2" key="3">
    <citation type="submission" date="2025-09" db="UniProtKB">
        <authorList>
            <consortium name="Ensembl"/>
        </authorList>
    </citation>
    <scope>IDENTIFICATION</scope>
</reference>
<dbReference type="AlphaFoldDB" id="H2ZAP9"/>
<protein>
    <submittedName>
        <fullName evidence="2">Uncharacterized protein</fullName>
    </submittedName>
</protein>
<dbReference type="Ensembl" id="ENSCSAVT00000014832.1">
    <property type="protein sequence ID" value="ENSCSAVP00000014664.1"/>
    <property type="gene ID" value="ENSCSAVG00000008571.1"/>
</dbReference>
<dbReference type="Proteomes" id="UP000007875">
    <property type="component" value="Unassembled WGS sequence"/>
</dbReference>
<evidence type="ECO:0000313" key="2">
    <source>
        <dbReference type="Ensembl" id="ENSCSAVP00000014664.1"/>
    </source>
</evidence>
<reference evidence="3" key="1">
    <citation type="submission" date="2003-08" db="EMBL/GenBank/DDBJ databases">
        <authorList>
            <person name="Birren B."/>
            <person name="Nusbaum C."/>
            <person name="Abebe A."/>
            <person name="Abouelleil A."/>
            <person name="Adekoya E."/>
            <person name="Ait-zahra M."/>
            <person name="Allen N."/>
            <person name="Allen T."/>
            <person name="An P."/>
            <person name="Anderson M."/>
            <person name="Anderson S."/>
            <person name="Arachchi H."/>
            <person name="Armbruster J."/>
            <person name="Bachantsang P."/>
            <person name="Baldwin J."/>
            <person name="Barry A."/>
            <person name="Bayul T."/>
            <person name="Blitshsteyn B."/>
            <person name="Bloom T."/>
            <person name="Blye J."/>
            <person name="Boguslavskiy L."/>
            <person name="Borowsky M."/>
            <person name="Boukhgalter B."/>
            <person name="Brunache A."/>
            <person name="Butler J."/>
            <person name="Calixte N."/>
            <person name="Calvo S."/>
            <person name="Camarata J."/>
            <person name="Campo K."/>
            <person name="Chang J."/>
            <person name="Cheshatsang Y."/>
            <person name="Citroen M."/>
            <person name="Collymore A."/>
            <person name="Considine T."/>
            <person name="Cook A."/>
            <person name="Cooke P."/>
            <person name="Corum B."/>
            <person name="Cuomo C."/>
            <person name="David R."/>
            <person name="Dawoe T."/>
            <person name="Degray S."/>
            <person name="Dodge S."/>
            <person name="Dooley K."/>
            <person name="Dorje P."/>
            <person name="Dorjee K."/>
            <person name="Dorris L."/>
            <person name="Duffey N."/>
            <person name="Dupes A."/>
            <person name="Elkins T."/>
            <person name="Engels R."/>
            <person name="Erickson J."/>
            <person name="Farina A."/>
            <person name="Faro S."/>
            <person name="Ferreira P."/>
            <person name="Fischer H."/>
            <person name="Fitzgerald M."/>
            <person name="Foley K."/>
            <person name="Gage D."/>
            <person name="Galagan J."/>
            <person name="Gearin G."/>
            <person name="Gnerre S."/>
            <person name="Gnirke A."/>
            <person name="Goyette A."/>
            <person name="Graham J."/>
            <person name="Grandbois E."/>
            <person name="Gyaltsen K."/>
            <person name="Hafez N."/>
            <person name="Hagopian D."/>
            <person name="Hagos B."/>
            <person name="Hall J."/>
            <person name="Hatcher B."/>
            <person name="Heller A."/>
            <person name="Higgins H."/>
            <person name="Honan T."/>
            <person name="Horn A."/>
            <person name="Houde N."/>
            <person name="Hughes L."/>
            <person name="Hulme W."/>
            <person name="Husby E."/>
            <person name="Iliev I."/>
            <person name="Jaffe D."/>
            <person name="Jones C."/>
            <person name="Kamal M."/>
            <person name="Kamat A."/>
            <person name="Kamvysselis M."/>
            <person name="Karlsson E."/>
            <person name="Kells C."/>
            <person name="Kieu A."/>
            <person name="Kisner P."/>
            <person name="Kodira C."/>
            <person name="Kulbokas E."/>
            <person name="Labutti K."/>
            <person name="Lama D."/>
            <person name="Landers T."/>
            <person name="Leger J."/>
            <person name="Levine S."/>
            <person name="Lewis D."/>
            <person name="Lewis T."/>
            <person name="Lindblad-toh K."/>
            <person name="Liu X."/>
            <person name="Lokyitsang T."/>
            <person name="Lokyitsang Y."/>
            <person name="Lucien O."/>
            <person name="Lui A."/>
            <person name="Ma L.J."/>
            <person name="Mabbitt R."/>
            <person name="Macdonald J."/>
            <person name="Maclean C."/>
            <person name="Major J."/>
            <person name="Manning J."/>
            <person name="Marabella R."/>
            <person name="Maru K."/>
            <person name="Matthews C."/>
            <person name="Mauceli E."/>
            <person name="Mccarthy M."/>
            <person name="Mcdonough S."/>
            <person name="Mcghee T."/>
            <person name="Meldrim J."/>
            <person name="Meneus L."/>
            <person name="Mesirov J."/>
            <person name="Mihalev A."/>
            <person name="Mihova T."/>
            <person name="Mikkelsen T."/>
            <person name="Mlenga V."/>
            <person name="Moru K."/>
            <person name="Mozes J."/>
            <person name="Mulrain L."/>
            <person name="Munson G."/>
            <person name="Naylor J."/>
            <person name="Newes C."/>
            <person name="Nguyen C."/>
            <person name="Nguyen N."/>
            <person name="Nguyen T."/>
            <person name="Nicol R."/>
            <person name="Nielsen C."/>
            <person name="Nizzari M."/>
            <person name="Norbu C."/>
            <person name="Norbu N."/>
            <person name="O'donnell P."/>
            <person name="Okoawo O."/>
            <person name="O'leary S."/>
            <person name="Omotosho B."/>
            <person name="O'neill K."/>
            <person name="Osman S."/>
            <person name="Parker S."/>
            <person name="Perrin D."/>
            <person name="Phunkhang P."/>
            <person name="Piqani B."/>
            <person name="Purcell S."/>
            <person name="Rachupka T."/>
            <person name="Ramasamy U."/>
            <person name="Rameau R."/>
            <person name="Ray V."/>
            <person name="Raymond C."/>
            <person name="Retta R."/>
            <person name="Richardson S."/>
            <person name="Rise C."/>
            <person name="Rodriguez J."/>
            <person name="Rogers J."/>
            <person name="Rogov P."/>
            <person name="Rutman M."/>
            <person name="Schupbach R."/>
            <person name="Seaman C."/>
            <person name="Settipalli S."/>
            <person name="Sharpe T."/>
            <person name="Sheridan J."/>
            <person name="Sherpa N."/>
            <person name="Shi J."/>
            <person name="Smirnov S."/>
            <person name="Smith C."/>
            <person name="Sougnez C."/>
            <person name="Spencer B."/>
            <person name="Stalker J."/>
            <person name="Stange-thomann N."/>
            <person name="Stavropoulos S."/>
            <person name="Stetson K."/>
            <person name="Stone C."/>
            <person name="Stone S."/>
            <person name="Stubbs M."/>
            <person name="Talamas J."/>
            <person name="Tchuinga P."/>
            <person name="Tenzing P."/>
            <person name="Tesfaye S."/>
            <person name="Theodore J."/>
            <person name="Thoulutsang Y."/>
            <person name="Topham K."/>
            <person name="Towey S."/>
            <person name="Tsamla T."/>
            <person name="Tsomo N."/>
            <person name="Vallee D."/>
            <person name="Vassiliev H."/>
            <person name="Venkataraman V."/>
            <person name="Vinson J."/>
            <person name="Vo A."/>
            <person name="Wade C."/>
            <person name="Wang S."/>
            <person name="Wangchuk T."/>
            <person name="Wangdi T."/>
            <person name="Whittaker C."/>
            <person name="Wilkinson J."/>
            <person name="Wu Y."/>
            <person name="Wyman D."/>
            <person name="Yadav S."/>
            <person name="Yang S."/>
            <person name="Yang X."/>
            <person name="Yeager S."/>
            <person name="Yee E."/>
            <person name="Young G."/>
            <person name="Zainoun J."/>
            <person name="Zembeck L."/>
            <person name="Zimmer A."/>
            <person name="Zody M."/>
            <person name="Lander E."/>
        </authorList>
    </citation>
    <scope>NUCLEOTIDE SEQUENCE [LARGE SCALE GENOMIC DNA]</scope>
</reference>
<reference evidence="2" key="2">
    <citation type="submission" date="2025-08" db="UniProtKB">
        <authorList>
            <consortium name="Ensembl"/>
        </authorList>
    </citation>
    <scope>IDENTIFICATION</scope>
</reference>
<proteinExistence type="predicted"/>
<dbReference type="InParanoid" id="H2ZAP9"/>
<feature type="region of interest" description="Disordered" evidence="1">
    <location>
        <begin position="31"/>
        <end position="91"/>
    </location>
</feature>
<dbReference type="HOGENOM" id="CLU_1786223_0_0_1"/>
<organism evidence="2 3">
    <name type="scientific">Ciona savignyi</name>
    <name type="common">Pacific transparent sea squirt</name>
    <dbReference type="NCBI Taxonomy" id="51511"/>
    <lineage>
        <taxon>Eukaryota</taxon>
        <taxon>Metazoa</taxon>
        <taxon>Chordata</taxon>
        <taxon>Tunicata</taxon>
        <taxon>Ascidiacea</taxon>
        <taxon>Phlebobranchia</taxon>
        <taxon>Cionidae</taxon>
        <taxon>Ciona</taxon>
    </lineage>
</organism>